<comment type="caution">
    <text evidence="8">The sequence shown here is derived from an EMBL/GenBank/DDBJ whole genome shotgun (WGS) entry which is preliminary data.</text>
</comment>
<dbReference type="Proteomes" id="UP001596989">
    <property type="component" value="Unassembled WGS sequence"/>
</dbReference>
<dbReference type="RefSeq" id="WP_377566347.1">
    <property type="nucleotide sequence ID" value="NZ_JBHTJZ010000030.1"/>
</dbReference>
<dbReference type="CDD" id="cd13580">
    <property type="entry name" value="PBP2_AlgQ_like_1"/>
    <property type="match status" value="1"/>
</dbReference>
<evidence type="ECO:0000256" key="3">
    <source>
        <dbReference type="ARBA" id="ARBA00023136"/>
    </source>
</evidence>
<evidence type="ECO:0000256" key="5">
    <source>
        <dbReference type="ARBA" id="ARBA00023288"/>
    </source>
</evidence>
<dbReference type="SUPFAM" id="SSF53850">
    <property type="entry name" value="Periplasmic binding protein-like II"/>
    <property type="match status" value="1"/>
</dbReference>
<accession>A0ABW3HUM7</accession>
<dbReference type="EMBL" id="JBHTJZ010000030">
    <property type="protein sequence ID" value="MFD0961102.1"/>
    <property type="molecule type" value="Genomic_DNA"/>
</dbReference>
<dbReference type="PANTHER" id="PTHR43649">
    <property type="entry name" value="ARABINOSE-BINDING PROTEIN-RELATED"/>
    <property type="match status" value="1"/>
</dbReference>
<dbReference type="Pfam" id="PF01547">
    <property type="entry name" value="SBP_bac_1"/>
    <property type="match status" value="1"/>
</dbReference>
<keyword evidence="9" id="KW-1185">Reference proteome</keyword>
<feature type="compositionally biased region" description="Low complexity" evidence="6">
    <location>
        <begin position="28"/>
        <end position="38"/>
    </location>
</feature>
<evidence type="ECO:0000256" key="4">
    <source>
        <dbReference type="ARBA" id="ARBA00023139"/>
    </source>
</evidence>
<sequence>MKNWKSTMVFGLLVFILIFVSACNSSDPTNSNSPSHSSKGVDGSASTSPADTNKKLVELTTVRGNPSDVKWDPGESMDKNAVYDAYEKDLGIRIKNLWVADSKQMEQKLNLMIASGDIPDFFQVNQMQLQQLIEADMIMDITSVFEQYASADTKEWYSKDGGNQIQSAKAEGKLMAIPLSDSPYNSSAYIWIRKDWLEKLNLSAPKTMQDVLNISEQFTKQDPGGTGKSYGITLQKDLFGAYGLTGFFNGYHAYPGSWKKDAEGKLVYGSIQPEMKTALQQLQIMYKTGQIDPEFGTKDHDKVNELVAGNKIGMAFGDFWLSAWPLESAAIKDGKMVQDWEVYPLASIDSMPAKTQVGLGVNGYVVISKDCKNPEAVFQLLNQWIKLQSSQEKEDKVYFFGKDLKDKGNLYFKINPIIMFPQDGNVQAGEILPKAIEANDPGLLNNNQDMLGRYDAIQKYKQGDMTGWVNWLIAKPGGSLAIMNQYLKEDRYQMNQYFGPPTVTMQEKKTILDTKEKEIFTKIIMNQVSIDEFDKFVADWKSLGGDKITKEVNDWYEKQK</sequence>
<reference evidence="9" key="1">
    <citation type="journal article" date="2019" name="Int. J. Syst. Evol. Microbiol.">
        <title>The Global Catalogue of Microorganisms (GCM) 10K type strain sequencing project: providing services to taxonomists for standard genome sequencing and annotation.</title>
        <authorList>
            <consortium name="The Broad Institute Genomics Platform"/>
            <consortium name="The Broad Institute Genome Sequencing Center for Infectious Disease"/>
            <person name="Wu L."/>
            <person name="Ma J."/>
        </authorList>
    </citation>
    <scope>NUCLEOTIDE SEQUENCE [LARGE SCALE GENOMIC DNA]</scope>
    <source>
        <strain evidence="9">CCUG 59129</strain>
    </source>
</reference>
<dbReference type="InterPro" id="IPR050490">
    <property type="entry name" value="Bact_solute-bd_prot1"/>
</dbReference>
<evidence type="ECO:0000256" key="1">
    <source>
        <dbReference type="ARBA" id="ARBA00022475"/>
    </source>
</evidence>
<organism evidence="8 9">
    <name type="scientific">Paenibacillus chungangensis</name>
    <dbReference type="NCBI Taxonomy" id="696535"/>
    <lineage>
        <taxon>Bacteria</taxon>
        <taxon>Bacillati</taxon>
        <taxon>Bacillota</taxon>
        <taxon>Bacilli</taxon>
        <taxon>Bacillales</taxon>
        <taxon>Paenibacillaceae</taxon>
        <taxon>Paenibacillus</taxon>
    </lineage>
</organism>
<evidence type="ECO:0000313" key="8">
    <source>
        <dbReference type="EMBL" id="MFD0961102.1"/>
    </source>
</evidence>
<keyword evidence="1" id="KW-1003">Cell membrane</keyword>
<evidence type="ECO:0000256" key="7">
    <source>
        <dbReference type="SAM" id="SignalP"/>
    </source>
</evidence>
<keyword evidence="2 7" id="KW-0732">Signal</keyword>
<protein>
    <submittedName>
        <fullName evidence="8">Extracellular solute-binding protein</fullName>
    </submittedName>
</protein>
<evidence type="ECO:0000256" key="6">
    <source>
        <dbReference type="SAM" id="MobiDB-lite"/>
    </source>
</evidence>
<evidence type="ECO:0000313" key="9">
    <source>
        <dbReference type="Proteomes" id="UP001596989"/>
    </source>
</evidence>
<feature type="chain" id="PRO_5045811328" evidence="7">
    <location>
        <begin position="23"/>
        <end position="560"/>
    </location>
</feature>
<feature type="signal peptide" evidence="7">
    <location>
        <begin position="1"/>
        <end position="22"/>
    </location>
</feature>
<keyword evidence="5" id="KW-0449">Lipoprotein</keyword>
<evidence type="ECO:0000256" key="2">
    <source>
        <dbReference type="ARBA" id="ARBA00022729"/>
    </source>
</evidence>
<dbReference type="PANTHER" id="PTHR43649:SF33">
    <property type="entry name" value="POLYGALACTURONAN_RHAMNOGALACTURONAN-BINDING PROTEIN YTCQ"/>
    <property type="match status" value="1"/>
</dbReference>
<dbReference type="Gene3D" id="3.40.190.10">
    <property type="entry name" value="Periplasmic binding protein-like II"/>
    <property type="match status" value="2"/>
</dbReference>
<dbReference type="PROSITE" id="PS51257">
    <property type="entry name" value="PROKAR_LIPOPROTEIN"/>
    <property type="match status" value="1"/>
</dbReference>
<feature type="region of interest" description="Disordered" evidence="6">
    <location>
        <begin position="28"/>
        <end position="54"/>
    </location>
</feature>
<keyword evidence="4" id="KW-0564">Palmitate</keyword>
<keyword evidence="3" id="KW-0472">Membrane</keyword>
<gene>
    <name evidence="8" type="ORF">ACFQ2I_17195</name>
</gene>
<name>A0ABW3HUM7_9BACL</name>
<proteinExistence type="predicted"/>
<dbReference type="InterPro" id="IPR006059">
    <property type="entry name" value="SBP"/>
</dbReference>